<evidence type="ECO:0000313" key="2">
    <source>
        <dbReference type="Proteomes" id="UP000266313"/>
    </source>
</evidence>
<dbReference type="KEGG" id="mmai:sS8_1560"/>
<reference evidence="1 2" key="1">
    <citation type="submission" date="2016-12" db="EMBL/GenBank/DDBJ databases">
        <title>Genome sequencing of Methylocaldum marinum.</title>
        <authorList>
            <person name="Takeuchi M."/>
            <person name="Kamagata Y."/>
            <person name="Hiraoka S."/>
            <person name="Oshima K."/>
            <person name="Hattori M."/>
            <person name="Iwasaki W."/>
        </authorList>
    </citation>
    <scope>NUCLEOTIDE SEQUENCE [LARGE SCALE GENOMIC DNA]</scope>
    <source>
        <strain evidence="1 2">S8</strain>
    </source>
</reference>
<dbReference type="AlphaFoldDB" id="A0A250KPJ6"/>
<protein>
    <submittedName>
        <fullName evidence="1">Uncharacterized protein</fullName>
    </submittedName>
</protein>
<evidence type="ECO:0000313" key="1">
    <source>
        <dbReference type="EMBL" id="BBA33518.1"/>
    </source>
</evidence>
<keyword evidence="2" id="KW-1185">Reference proteome</keyword>
<gene>
    <name evidence="1" type="ORF">sS8_1560</name>
</gene>
<name>A0A250KPJ6_9GAMM</name>
<organism evidence="1 2">
    <name type="scientific">Methylocaldum marinum</name>
    <dbReference type="NCBI Taxonomy" id="1432792"/>
    <lineage>
        <taxon>Bacteria</taxon>
        <taxon>Pseudomonadati</taxon>
        <taxon>Pseudomonadota</taxon>
        <taxon>Gammaproteobacteria</taxon>
        <taxon>Methylococcales</taxon>
        <taxon>Methylococcaceae</taxon>
        <taxon>Methylocaldum</taxon>
    </lineage>
</organism>
<dbReference type="Proteomes" id="UP000266313">
    <property type="component" value="Chromosome"/>
</dbReference>
<proteinExistence type="predicted"/>
<sequence>MRDEPHRSRGLPVYKFIFAHRRELEIPENRKDKRRGAITPRPAPWFRLFRPAAGWRYIAG</sequence>
<dbReference type="EMBL" id="AP017928">
    <property type="protein sequence ID" value="BBA33518.1"/>
    <property type="molecule type" value="Genomic_DNA"/>
</dbReference>
<accession>A0A250KPJ6</accession>